<dbReference type="EMBL" id="AFAY01000006">
    <property type="protein sequence ID" value="EGF11892.1"/>
    <property type="molecule type" value="Genomic_DNA"/>
</dbReference>
<evidence type="ECO:0000313" key="1">
    <source>
        <dbReference type="EMBL" id="EGF11892.1"/>
    </source>
</evidence>
<organism evidence="1 2">
    <name type="scientific">Neisseria bacilliformis ATCC BAA-1200</name>
    <dbReference type="NCBI Taxonomy" id="888742"/>
    <lineage>
        <taxon>Bacteria</taxon>
        <taxon>Pseudomonadati</taxon>
        <taxon>Pseudomonadota</taxon>
        <taxon>Betaproteobacteria</taxon>
        <taxon>Neisseriales</taxon>
        <taxon>Neisseriaceae</taxon>
        <taxon>Neisseria</taxon>
    </lineage>
</organism>
<dbReference type="Proteomes" id="UP000004105">
    <property type="component" value="Unassembled WGS sequence"/>
</dbReference>
<name>F2B9H7_9NEIS</name>
<keyword evidence="2" id="KW-1185">Reference proteome</keyword>
<comment type="caution">
    <text evidence="1">The sequence shown here is derived from an EMBL/GenBank/DDBJ whole genome shotgun (WGS) entry which is preliminary data.</text>
</comment>
<dbReference type="HOGENOM" id="CLU_2410184_0_0_4"/>
<accession>F2B9H7</accession>
<dbReference type="AlphaFoldDB" id="F2B9H7"/>
<reference evidence="1 2" key="1">
    <citation type="submission" date="2011-02" db="EMBL/GenBank/DDBJ databases">
        <authorList>
            <person name="Muzny D."/>
            <person name="Qin X."/>
            <person name="Deng J."/>
            <person name="Jiang H."/>
            <person name="Liu Y."/>
            <person name="Qu J."/>
            <person name="Song X.-Z."/>
            <person name="Zhang L."/>
            <person name="Thornton R."/>
            <person name="Coyle M."/>
            <person name="Francisco L."/>
            <person name="Jackson L."/>
            <person name="Javaid M."/>
            <person name="Korchina V."/>
            <person name="Kovar C."/>
            <person name="Mata R."/>
            <person name="Mathew T."/>
            <person name="Ngo R."/>
            <person name="Nguyen L."/>
            <person name="Nguyen N."/>
            <person name="Okwuonu G."/>
            <person name="Ongeri F."/>
            <person name="Pham C."/>
            <person name="Simmons D."/>
            <person name="Wilczek-Boney K."/>
            <person name="Hale W."/>
            <person name="Jakkamsetti A."/>
            <person name="Pham P."/>
            <person name="Ruth R."/>
            <person name="San Lucas F."/>
            <person name="Warren J."/>
            <person name="Zhang J."/>
            <person name="Zhao Z."/>
            <person name="Zhou C."/>
            <person name="Zhu D."/>
            <person name="Lee S."/>
            <person name="Bess C."/>
            <person name="Blankenburg K."/>
            <person name="Forbes L."/>
            <person name="Fu Q."/>
            <person name="Gubbala S."/>
            <person name="Hirani K."/>
            <person name="Jayaseelan J.C."/>
            <person name="Lara F."/>
            <person name="Munidasa M."/>
            <person name="Palculict T."/>
            <person name="Patil S."/>
            <person name="Pu L.-L."/>
            <person name="Saada N."/>
            <person name="Tang L."/>
            <person name="Weissenberger G."/>
            <person name="Zhu Y."/>
            <person name="Hemphill L."/>
            <person name="Shang Y."/>
            <person name="Youmans B."/>
            <person name="Ayvaz T."/>
            <person name="Ross M."/>
            <person name="Santibanez J."/>
            <person name="Aqrawi P."/>
            <person name="Gross S."/>
            <person name="Joshi V."/>
            <person name="Fowler G."/>
            <person name="Nazareth L."/>
            <person name="Reid J."/>
            <person name="Worley K."/>
            <person name="Petrosino J."/>
            <person name="Highlander S."/>
            <person name="Gibbs R."/>
        </authorList>
    </citation>
    <scope>NUCLEOTIDE SEQUENCE [LARGE SCALE GENOMIC DNA]</scope>
    <source>
        <strain evidence="1 2">ATCC BAA-1200</strain>
    </source>
</reference>
<evidence type="ECO:0000313" key="2">
    <source>
        <dbReference type="Proteomes" id="UP000004105"/>
    </source>
</evidence>
<proteinExistence type="predicted"/>
<gene>
    <name evidence="1" type="ORF">HMPREF9123_0333</name>
</gene>
<protein>
    <submittedName>
        <fullName evidence="1">Uncharacterized protein</fullName>
    </submittedName>
</protein>
<sequence length="92" mass="10202">MNLKRIHFFINPILFEGNGVQAAFAGKGLSNAVGKGEDGGICRFIFPILSRRNPILFFKRFAEMGFGLKASVGWVLVAHAFYALRQPETAWA</sequence>